<organism evidence="2 3">
    <name type="scientific">Arthrobacter hankyongi</name>
    <dbReference type="NCBI Taxonomy" id="2904801"/>
    <lineage>
        <taxon>Bacteria</taxon>
        <taxon>Bacillati</taxon>
        <taxon>Actinomycetota</taxon>
        <taxon>Actinomycetes</taxon>
        <taxon>Micrococcales</taxon>
        <taxon>Micrococcaceae</taxon>
        <taxon>Arthrobacter</taxon>
    </lineage>
</organism>
<feature type="compositionally biased region" description="Basic and acidic residues" evidence="1">
    <location>
        <begin position="68"/>
        <end position="86"/>
    </location>
</feature>
<evidence type="ECO:0000313" key="2">
    <source>
        <dbReference type="EMBL" id="MCG2623912.1"/>
    </source>
</evidence>
<evidence type="ECO:0000256" key="1">
    <source>
        <dbReference type="SAM" id="MobiDB-lite"/>
    </source>
</evidence>
<name>A0ABS9LB60_9MICC</name>
<dbReference type="RefSeq" id="WP_237824630.1">
    <property type="nucleotide sequence ID" value="NZ_JAKLTQ010000018.1"/>
</dbReference>
<proteinExistence type="predicted"/>
<dbReference type="EMBL" id="JAKLTQ010000018">
    <property type="protein sequence ID" value="MCG2623912.1"/>
    <property type="molecule type" value="Genomic_DNA"/>
</dbReference>
<reference evidence="2" key="1">
    <citation type="submission" date="2022-01" db="EMBL/GenBank/DDBJ databases">
        <authorList>
            <person name="Jo J.-H."/>
            <person name="Im W.-T."/>
        </authorList>
    </citation>
    <scope>NUCLEOTIDE SEQUENCE</scope>
    <source>
        <strain evidence="2">I2-34</strain>
    </source>
</reference>
<feature type="region of interest" description="Disordered" evidence="1">
    <location>
        <begin position="68"/>
        <end position="100"/>
    </location>
</feature>
<protein>
    <submittedName>
        <fullName evidence="2">Uncharacterized protein</fullName>
    </submittedName>
</protein>
<sequence>MLNTEFTTGIHPYSMGGVPPTGKAGGKKAVPVTAHSARHAGGSGMFRPSVGTAGAGLLSRGVMTFSEAGKEGDCRKPGFSMERRAEPQSVLGRPADHTGFALEMHPFEGNMAESTPHHRAGP</sequence>
<accession>A0ABS9LB60</accession>
<keyword evidence="3" id="KW-1185">Reference proteome</keyword>
<gene>
    <name evidence="2" type="ORF">LVY72_18620</name>
</gene>
<dbReference type="Proteomes" id="UP001165368">
    <property type="component" value="Unassembled WGS sequence"/>
</dbReference>
<comment type="caution">
    <text evidence="2">The sequence shown here is derived from an EMBL/GenBank/DDBJ whole genome shotgun (WGS) entry which is preliminary data.</text>
</comment>
<evidence type="ECO:0000313" key="3">
    <source>
        <dbReference type="Proteomes" id="UP001165368"/>
    </source>
</evidence>